<dbReference type="OrthoDB" id="548867at2759"/>
<dbReference type="GO" id="GO:0005739">
    <property type="term" value="C:mitochondrion"/>
    <property type="evidence" value="ECO:0007669"/>
    <property type="project" value="TreeGrafter"/>
</dbReference>
<feature type="coiled-coil region" evidence="4">
    <location>
        <begin position="11"/>
        <end position="38"/>
    </location>
</feature>
<dbReference type="AlphaFoldDB" id="A0A0V0QAQ6"/>
<sequence>MGNHGQWNNYSKYLKGRIQDFENQVNNAKNQHLENKTKQMFDGMNSKNYYQEKKGLFGFLQSNTQPIYKPIKDHNMDSHKKKNHIFQYQSLQNNLARHKGLYIHGDPGSGKTVLMDMFYDSVPLQEKYRVHFNEFLSQISQEMAKLQAKGITEPQRLVALKKASEIRLLCLDEFQVTDIANAMILKSLFETFIQNNVIVIATSNRPPDDLYKGGLQRDVFLPFIPFLKENCKVLTFESRDYRKMYNDGQNQNYFFPCNEETKEILLQKFEQAAGTREMVPKDIEVIKGRNLKVKKQNNGAAWFDFEELFLDIYGATDYIALCKNYHTFVLNNVPFFTLDNRDALRRFILFIEEVYNYNGKLYISGQQEFDQLFKIKGSNYKKKDILDEAFTGHDIYDEEFAFERCLSRVIEMQTQYYLDKPAMYYQIQEQKQQQQQQQQTQQQPLQQQTQNQQEPQYQEQQQI</sequence>
<dbReference type="OMA" id="FDEMQIT"/>
<dbReference type="GO" id="GO:0016887">
    <property type="term" value="F:ATP hydrolysis activity"/>
    <property type="evidence" value="ECO:0007669"/>
    <property type="project" value="InterPro"/>
</dbReference>
<dbReference type="GO" id="GO:0005524">
    <property type="term" value="F:ATP binding"/>
    <property type="evidence" value="ECO:0007669"/>
    <property type="project" value="UniProtKB-KW"/>
</dbReference>
<proteinExistence type="inferred from homology"/>
<evidence type="ECO:0000313" key="7">
    <source>
        <dbReference type="Proteomes" id="UP000054937"/>
    </source>
</evidence>
<dbReference type="Pfam" id="PF03969">
    <property type="entry name" value="AFG1_ATPase"/>
    <property type="match status" value="1"/>
</dbReference>
<dbReference type="FunCoup" id="A0A0V0QAQ6">
    <property type="interactions" value="85"/>
</dbReference>
<reference evidence="6 7" key="1">
    <citation type="journal article" date="2015" name="Sci. Rep.">
        <title>Genome of the facultative scuticociliatosis pathogen Pseudocohnilembus persalinus provides insight into its virulence through horizontal gene transfer.</title>
        <authorList>
            <person name="Xiong J."/>
            <person name="Wang G."/>
            <person name="Cheng J."/>
            <person name="Tian M."/>
            <person name="Pan X."/>
            <person name="Warren A."/>
            <person name="Jiang C."/>
            <person name="Yuan D."/>
            <person name="Miao W."/>
        </authorList>
    </citation>
    <scope>NUCLEOTIDE SEQUENCE [LARGE SCALE GENOMIC DNA]</scope>
    <source>
        <strain evidence="6">36N120E</strain>
    </source>
</reference>
<comment type="caution">
    <text evidence="6">The sequence shown here is derived from an EMBL/GenBank/DDBJ whole genome shotgun (WGS) entry which is preliminary data.</text>
</comment>
<dbReference type="NCBIfam" id="NF040713">
    <property type="entry name" value="ZapE"/>
    <property type="match status" value="1"/>
</dbReference>
<feature type="region of interest" description="Disordered" evidence="5">
    <location>
        <begin position="435"/>
        <end position="463"/>
    </location>
</feature>
<dbReference type="InParanoid" id="A0A0V0QAQ6"/>
<keyword evidence="2" id="KW-0547">Nucleotide-binding</keyword>
<dbReference type="SUPFAM" id="SSF52540">
    <property type="entry name" value="P-loop containing nucleoside triphosphate hydrolases"/>
    <property type="match status" value="1"/>
</dbReference>
<dbReference type="PANTHER" id="PTHR12169:SF6">
    <property type="entry name" value="AFG1-LIKE ATPASE"/>
    <property type="match status" value="1"/>
</dbReference>
<evidence type="ECO:0000256" key="1">
    <source>
        <dbReference type="ARBA" id="ARBA00010322"/>
    </source>
</evidence>
<accession>A0A0V0QAQ6</accession>
<keyword evidence="3" id="KW-0067">ATP-binding</keyword>
<evidence type="ECO:0000256" key="2">
    <source>
        <dbReference type="ARBA" id="ARBA00022741"/>
    </source>
</evidence>
<keyword evidence="6" id="KW-0378">Hydrolase</keyword>
<dbReference type="Proteomes" id="UP000054937">
    <property type="component" value="Unassembled WGS sequence"/>
</dbReference>
<gene>
    <name evidence="6" type="ORF">PPERSA_02436</name>
</gene>
<evidence type="ECO:0000256" key="4">
    <source>
        <dbReference type="SAM" id="Coils"/>
    </source>
</evidence>
<dbReference type="Gene3D" id="3.40.50.300">
    <property type="entry name" value="P-loop containing nucleotide triphosphate hydrolases"/>
    <property type="match status" value="1"/>
</dbReference>
<name>A0A0V0QAQ6_PSEPJ</name>
<dbReference type="EMBL" id="LDAU01000214">
    <property type="protein sequence ID" value="KRW99324.1"/>
    <property type="molecule type" value="Genomic_DNA"/>
</dbReference>
<keyword evidence="7" id="KW-1185">Reference proteome</keyword>
<evidence type="ECO:0000256" key="5">
    <source>
        <dbReference type="SAM" id="MobiDB-lite"/>
    </source>
</evidence>
<dbReference type="InterPro" id="IPR005654">
    <property type="entry name" value="ATPase_AFG1-like"/>
</dbReference>
<comment type="similarity">
    <text evidence="1">Belongs to the AFG1 ATPase family.</text>
</comment>
<evidence type="ECO:0000313" key="6">
    <source>
        <dbReference type="EMBL" id="KRW99324.1"/>
    </source>
</evidence>
<organism evidence="6 7">
    <name type="scientific">Pseudocohnilembus persalinus</name>
    <name type="common">Ciliate</name>
    <dbReference type="NCBI Taxonomy" id="266149"/>
    <lineage>
        <taxon>Eukaryota</taxon>
        <taxon>Sar</taxon>
        <taxon>Alveolata</taxon>
        <taxon>Ciliophora</taxon>
        <taxon>Intramacronucleata</taxon>
        <taxon>Oligohymenophorea</taxon>
        <taxon>Scuticociliatia</taxon>
        <taxon>Philasterida</taxon>
        <taxon>Pseudocohnilembidae</taxon>
        <taxon>Pseudocohnilembus</taxon>
    </lineage>
</organism>
<protein>
    <submittedName>
        <fullName evidence="6">p-loop containing nucleoside triphosphate hydrolase</fullName>
    </submittedName>
</protein>
<dbReference type="PANTHER" id="PTHR12169">
    <property type="entry name" value="ATPASE N2B"/>
    <property type="match status" value="1"/>
</dbReference>
<dbReference type="InterPro" id="IPR027417">
    <property type="entry name" value="P-loop_NTPase"/>
</dbReference>
<keyword evidence="4" id="KW-0175">Coiled coil</keyword>
<evidence type="ECO:0000256" key="3">
    <source>
        <dbReference type="ARBA" id="ARBA00022840"/>
    </source>
</evidence>